<dbReference type="CDD" id="cd06174">
    <property type="entry name" value="MFS"/>
    <property type="match status" value="1"/>
</dbReference>
<dbReference type="InterPro" id="IPR036259">
    <property type="entry name" value="MFS_trans_sf"/>
</dbReference>
<feature type="transmembrane region" description="Helical" evidence="6">
    <location>
        <begin position="180"/>
        <end position="204"/>
    </location>
</feature>
<feature type="transmembrane region" description="Helical" evidence="6">
    <location>
        <begin position="154"/>
        <end position="174"/>
    </location>
</feature>
<evidence type="ECO:0000256" key="4">
    <source>
        <dbReference type="ARBA" id="ARBA00023136"/>
    </source>
</evidence>
<keyword evidence="4 6" id="KW-0472">Membrane</keyword>
<evidence type="ECO:0000256" key="5">
    <source>
        <dbReference type="SAM" id="MobiDB-lite"/>
    </source>
</evidence>
<reference evidence="7 8" key="1">
    <citation type="journal article" date="2021" name="Nat. Commun.">
        <title>Genetic determinants of endophytism in the Arabidopsis root mycobiome.</title>
        <authorList>
            <person name="Mesny F."/>
            <person name="Miyauchi S."/>
            <person name="Thiergart T."/>
            <person name="Pickel B."/>
            <person name="Atanasova L."/>
            <person name="Karlsson M."/>
            <person name="Huettel B."/>
            <person name="Barry K.W."/>
            <person name="Haridas S."/>
            <person name="Chen C."/>
            <person name="Bauer D."/>
            <person name="Andreopoulos W."/>
            <person name="Pangilinan J."/>
            <person name="LaButti K."/>
            <person name="Riley R."/>
            <person name="Lipzen A."/>
            <person name="Clum A."/>
            <person name="Drula E."/>
            <person name="Henrissat B."/>
            <person name="Kohler A."/>
            <person name="Grigoriev I.V."/>
            <person name="Martin F.M."/>
            <person name="Hacquard S."/>
        </authorList>
    </citation>
    <scope>NUCLEOTIDE SEQUENCE [LARGE SCALE GENOMIC DNA]</scope>
    <source>
        <strain evidence="7 8">MPI-SDFR-AT-0080</strain>
    </source>
</reference>
<feature type="transmembrane region" description="Helical" evidence="6">
    <location>
        <begin position="241"/>
        <end position="264"/>
    </location>
</feature>
<keyword evidence="3 6" id="KW-1133">Transmembrane helix</keyword>
<dbReference type="Pfam" id="PF07690">
    <property type="entry name" value="MFS_1"/>
    <property type="match status" value="1"/>
</dbReference>
<gene>
    <name evidence="7" type="ORF">B0J12DRAFT_298507</name>
</gene>
<evidence type="ECO:0000313" key="8">
    <source>
        <dbReference type="Proteomes" id="UP000774617"/>
    </source>
</evidence>
<proteinExistence type="predicted"/>
<comment type="caution">
    <text evidence="7">The sequence shown here is derived from an EMBL/GenBank/DDBJ whole genome shotgun (WGS) entry which is preliminary data.</text>
</comment>
<dbReference type="PANTHER" id="PTHR23507:SF1">
    <property type="entry name" value="FI18259P1-RELATED"/>
    <property type="match status" value="1"/>
</dbReference>
<accession>A0ABQ8GP31</accession>
<sequence length="545" mass="59132">MAASHPTTARSNGAASRRPDELSPLLPQPSISTSPVRAEVGRARRRWSPAAISYLFLILIVAGNTADGISSPALTRIYESIYCRQYYEQHDQSMIGRDGGDDVPEELCKIRKVQGEVAMLKAWQTFFEAIGSILLAIPWGYFADVYGRKPVLVLVTYALFIRSLWIQVVCYWWKIFPIKAVWLSGLYSITGGAPVFAAMAYTVLADVIPQEERVTMFFRYGAAQLFSGFYSPPLAGLLMQFGLFVPTLAGASLFGLMAALTSFVPETLDYGSDNDAGPVDDPAALLPKGPATFKQRICQVLAQLHDATAFLWADVRVLILVLANVMHTIVSNLDDLFIQYISARFHIPLARSTLVIAFENALMVIHLLAVLPGVTHLLMTRFKMPSQHKDLFLGQLSALLLALGLVSIGVAPTLPLFVTAIPIFVAGSGFFYLVRNLVTSFVEPHHIARLYTVLTLVDMAGVLAGSPAFAALFDRGLQAGDGGAVGLPFIVCGLMIAVSGASMLFIRVRDGPVAETGGDEEAEREALLAPSPLHTIPPPPPEERA</sequence>
<dbReference type="PANTHER" id="PTHR23507">
    <property type="entry name" value="ZGC:174356"/>
    <property type="match status" value="1"/>
</dbReference>
<dbReference type="Proteomes" id="UP000774617">
    <property type="component" value="Unassembled WGS sequence"/>
</dbReference>
<feature type="compositionally biased region" description="Pro residues" evidence="5">
    <location>
        <begin position="535"/>
        <end position="545"/>
    </location>
</feature>
<keyword evidence="2 6" id="KW-0812">Transmembrane</keyword>
<feature type="transmembrane region" description="Helical" evidence="6">
    <location>
        <begin position="416"/>
        <end position="438"/>
    </location>
</feature>
<feature type="compositionally biased region" description="Polar residues" evidence="5">
    <location>
        <begin position="1"/>
        <end position="14"/>
    </location>
</feature>
<dbReference type="InterPro" id="IPR011701">
    <property type="entry name" value="MFS"/>
</dbReference>
<name>A0ABQ8GP31_9PEZI</name>
<feature type="transmembrane region" description="Helical" evidence="6">
    <location>
        <begin position="122"/>
        <end position="142"/>
    </location>
</feature>
<feature type="transmembrane region" description="Helical" evidence="6">
    <location>
        <begin position="391"/>
        <end position="410"/>
    </location>
</feature>
<keyword evidence="8" id="KW-1185">Reference proteome</keyword>
<feature type="region of interest" description="Disordered" evidence="5">
    <location>
        <begin position="515"/>
        <end position="545"/>
    </location>
</feature>
<feature type="region of interest" description="Disordered" evidence="5">
    <location>
        <begin position="1"/>
        <end position="30"/>
    </location>
</feature>
<dbReference type="EMBL" id="JAGTJR010000004">
    <property type="protein sequence ID" value="KAH7061509.1"/>
    <property type="molecule type" value="Genomic_DNA"/>
</dbReference>
<dbReference type="Gene3D" id="1.20.1250.20">
    <property type="entry name" value="MFS general substrate transporter like domains"/>
    <property type="match status" value="1"/>
</dbReference>
<evidence type="ECO:0000313" key="7">
    <source>
        <dbReference type="EMBL" id="KAH7061509.1"/>
    </source>
</evidence>
<evidence type="ECO:0000256" key="1">
    <source>
        <dbReference type="ARBA" id="ARBA00004141"/>
    </source>
</evidence>
<protein>
    <submittedName>
        <fullName evidence="7">Major facilitator superfamily domain-containing protein</fullName>
    </submittedName>
</protein>
<evidence type="ECO:0000256" key="6">
    <source>
        <dbReference type="SAM" id="Phobius"/>
    </source>
</evidence>
<evidence type="ECO:0000256" key="3">
    <source>
        <dbReference type="ARBA" id="ARBA00022989"/>
    </source>
</evidence>
<feature type="transmembrane region" description="Helical" evidence="6">
    <location>
        <begin position="216"/>
        <end position="235"/>
    </location>
</feature>
<evidence type="ECO:0000256" key="2">
    <source>
        <dbReference type="ARBA" id="ARBA00022692"/>
    </source>
</evidence>
<organism evidence="7 8">
    <name type="scientific">Macrophomina phaseolina</name>
    <dbReference type="NCBI Taxonomy" id="35725"/>
    <lineage>
        <taxon>Eukaryota</taxon>
        <taxon>Fungi</taxon>
        <taxon>Dikarya</taxon>
        <taxon>Ascomycota</taxon>
        <taxon>Pezizomycotina</taxon>
        <taxon>Dothideomycetes</taxon>
        <taxon>Dothideomycetes incertae sedis</taxon>
        <taxon>Botryosphaeriales</taxon>
        <taxon>Botryosphaeriaceae</taxon>
        <taxon>Macrophomina</taxon>
    </lineage>
</organism>
<feature type="transmembrane region" description="Helical" evidence="6">
    <location>
        <begin position="361"/>
        <end position="379"/>
    </location>
</feature>
<comment type="subcellular location">
    <subcellularLocation>
        <location evidence="1">Membrane</location>
        <topology evidence="1">Multi-pass membrane protein</topology>
    </subcellularLocation>
</comment>
<dbReference type="SUPFAM" id="SSF103473">
    <property type="entry name" value="MFS general substrate transporter"/>
    <property type="match status" value="1"/>
</dbReference>
<feature type="transmembrane region" description="Helical" evidence="6">
    <location>
        <begin position="450"/>
        <end position="473"/>
    </location>
</feature>
<feature type="transmembrane region" description="Helical" evidence="6">
    <location>
        <begin position="485"/>
        <end position="506"/>
    </location>
</feature>